<evidence type="ECO:0000313" key="1">
    <source>
        <dbReference type="EMBL" id="KAG8176830.1"/>
    </source>
</evidence>
<name>A0AAV6TXW2_9ARAC</name>
<gene>
    <name evidence="1" type="ORF">JTE90_003457</name>
</gene>
<organism evidence="1 2">
    <name type="scientific">Oedothorax gibbosus</name>
    <dbReference type="NCBI Taxonomy" id="931172"/>
    <lineage>
        <taxon>Eukaryota</taxon>
        <taxon>Metazoa</taxon>
        <taxon>Ecdysozoa</taxon>
        <taxon>Arthropoda</taxon>
        <taxon>Chelicerata</taxon>
        <taxon>Arachnida</taxon>
        <taxon>Araneae</taxon>
        <taxon>Araneomorphae</taxon>
        <taxon>Entelegynae</taxon>
        <taxon>Araneoidea</taxon>
        <taxon>Linyphiidae</taxon>
        <taxon>Erigoninae</taxon>
        <taxon>Oedothorax</taxon>
    </lineage>
</organism>
<proteinExistence type="predicted"/>
<protein>
    <submittedName>
        <fullName evidence="1">Uncharacterized protein</fullName>
    </submittedName>
</protein>
<dbReference type="EMBL" id="JAFNEN010000849">
    <property type="protein sequence ID" value="KAG8176830.1"/>
    <property type="molecule type" value="Genomic_DNA"/>
</dbReference>
<dbReference type="AlphaFoldDB" id="A0AAV6TXW2"/>
<accession>A0AAV6TXW2</accession>
<reference evidence="1 2" key="1">
    <citation type="journal article" date="2022" name="Nat. Ecol. Evol.">
        <title>A masculinizing supergene underlies an exaggerated male reproductive morph in a spider.</title>
        <authorList>
            <person name="Hendrickx F."/>
            <person name="De Corte Z."/>
            <person name="Sonet G."/>
            <person name="Van Belleghem S.M."/>
            <person name="Kostlbacher S."/>
            <person name="Vangestel C."/>
        </authorList>
    </citation>
    <scope>NUCLEOTIDE SEQUENCE [LARGE SCALE GENOMIC DNA]</scope>
    <source>
        <strain evidence="1">W744_W776</strain>
    </source>
</reference>
<keyword evidence="2" id="KW-1185">Reference proteome</keyword>
<evidence type="ECO:0000313" key="2">
    <source>
        <dbReference type="Proteomes" id="UP000827092"/>
    </source>
</evidence>
<sequence length="127" mass="14426">MKNLNFLVGPHCISAAQHTDKQRLMTASKRCKASSVEARRAKRQKALAANERERDKEVVYGPGLCTLLYSFMYDNIMHKVPSPDIEEDLEDDDPEVDEPAYRGRGAHRLRLEGNAVRKKIAEFLINA</sequence>
<comment type="caution">
    <text evidence="1">The sequence shown here is derived from an EMBL/GenBank/DDBJ whole genome shotgun (WGS) entry which is preliminary data.</text>
</comment>
<dbReference type="Proteomes" id="UP000827092">
    <property type="component" value="Unassembled WGS sequence"/>
</dbReference>